<keyword evidence="3" id="KW-1185">Reference proteome</keyword>
<organism evidence="2 3">
    <name type="scientific">Actinokineospora auranticolor</name>
    <dbReference type="NCBI Taxonomy" id="155976"/>
    <lineage>
        <taxon>Bacteria</taxon>
        <taxon>Bacillati</taxon>
        <taxon>Actinomycetota</taxon>
        <taxon>Actinomycetes</taxon>
        <taxon>Pseudonocardiales</taxon>
        <taxon>Pseudonocardiaceae</taxon>
        <taxon>Actinokineospora</taxon>
    </lineage>
</organism>
<keyword evidence="1" id="KW-0472">Membrane</keyword>
<dbReference type="AlphaFoldDB" id="A0A2S6GIB9"/>
<accession>A0A2S6GIB9</accession>
<reference evidence="2 3" key="1">
    <citation type="submission" date="2018-02" db="EMBL/GenBank/DDBJ databases">
        <title>Genomic Encyclopedia of Archaeal and Bacterial Type Strains, Phase II (KMG-II): from individual species to whole genera.</title>
        <authorList>
            <person name="Goeker M."/>
        </authorList>
    </citation>
    <scope>NUCLEOTIDE SEQUENCE [LARGE SCALE GENOMIC DNA]</scope>
    <source>
        <strain evidence="2 3">YU 961-1</strain>
    </source>
</reference>
<protein>
    <submittedName>
        <fullName evidence="2">Uncharacterized protein</fullName>
    </submittedName>
</protein>
<comment type="caution">
    <text evidence="2">The sequence shown here is derived from an EMBL/GenBank/DDBJ whole genome shotgun (WGS) entry which is preliminary data.</text>
</comment>
<feature type="transmembrane region" description="Helical" evidence="1">
    <location>
        <begin position="20"/>
        <end position="40"/>
    </location>
</feature>
<sequence>MDVGSAALGLATIEEFGWPWWMTTTTAVARTAVFAVLFFASNTAGRLTVLDAVNLSQVWPLPGSRRCGCARNAAHPCCFEIFKNKEEDCEKIVLKP</sequence>
<dbReference type="EMBL" id="PTIX01000016">
    <property type="protein sequence ID" value="PPK64974.1"/>
    <property type="molecule type" value="Genomic_DNA"/>
</dbReference>
<proteinExistence type="predicted"/>
<gene>
    <name evidence="2" type="ORF">CLV40_11616</name>
</gene>
<dbReference type="Proteomes" id="UP000239203">
    <property type="component" value="Unassembled WGS sequence"/>
</dbReference>
<name>A0A2S6GIB9_9PSEU</name>
<evidence type="ECO:0000256" key="1">
    <source>
        <dbReference type="SAM" id="Phobius"/>
    </source>
</evidence>
<evidence type="ECO:0000313" key="2">
    <source>
        <dbReference type="EMBL" id="PPK64974.1"/>
    </source>
</evidence>
<keyword evidence="1" id="KW-1133">Transmembrane helix</keyword>
<evidence type="ECO:0000313" key="3">
    <source>
        <dbReference type="Proteomes" id="UP000239203"/>
    </source>
</evidence>
<keyword evidence="1" id="KW-0812">Transmembrane</keyword>